<evidence type="ECO:0000256" key="1">
    <source>
        <dbReference type="SAM" id="MobiDB-lite"/>
    </source>
</evidence>
<feature type="region of interest" description="Disordered" evidence="1">
    <location>
        <begin position="522"/>
        <end position="573"/>
    </location>
</feature>
<dbReference type="RefSeq" id="WP_034879036.1">
    <property type="nucleotide sequence ID" value="NZ_JOKG01000005.1"/>
</dbReference>
<feature type="region of interest" description="Disordered" evidence="1">
    <location>
        <begin position="217"/>
        <end position="269"/>
    </location>
</feature>
<keyword evidence="3" id="KW-1185">Reference proteome</keyword>
<evidence type="ECO:0000313" key="3">
    <source>
        <dbReference type="Proteomes" id="UP000028006"/>
    </source>
</evidence>
<feature type="region of interest" description="Disordered" evidence="1">
    <location>
        <begin position="483"/>
        <end position="505"/>
    </location>
</feature>
<dbReference type="EMBL" id="JOKG01000005">
    <property type="protein sequence ID" value="KEQ11894.1"/>
    <property type="molecule type" value="Genomic_DNA"/>
</dbReference>
<name>A0A081N0C1_9GAMM</name>
<reference evidence="2 3" key="1">
    <citation type="submission" date="2014-06" db="EMBL/GenBank/DDBJ databases">
        <title>Whole Genome Sequences of Three Symbiotic Endozoicomonas Bacteria.</title>
        <authorList>
            <person name="Neave M.J."/>
            <person name="Apprill A."/>
            <person name="Voolstra C.R."/>
        </authorList>
    </citation>
    <scope>NUCLEOTIDE SEQUENCE [LARGE SCALE GENOMIC DNA]</scope>
    <source>
        <strain evidence="2 3">LMG 24815</strain>
    </source>
</reference>
<comment type="caution">
    <text evidence="2">The sequence shown here is derived from an EMBL/GenBank/DDBJ whole genome shotgun (WGS) entry which is preliminary data.</text>
</comment>
<organism evidence="2 3">
    <name type="scientific">Endozoicomonas montiporae</name>
    <dbReference type="NCBI Taxonomy" id="1027273"/>
    <lineage>
        <taxon>Bacteria</taxon>
        <taxon>Pseudomonadati</taxon>
        <taxon>Pseudomonadota</taxon>
        <taxon>Gammaproteobacteria</taxon>
        <taxon>Oceanospirillales</taxon>
        <taxon>Endozoicomonadaceae</taxon>
        <taxon>Endozoicomonas</taxon>
    </lineage>
</organism>
<feature type="compositionally biased region" description="Polar residues" evidence="1">
    <location>
        <begin position="542"/>
        <end position="561"/>
    </location>
</feature>
<dbReference type="AlphaFoldDB" id="A0A081N0C1"/>
<protein>
    <submittedName>
        <fullName evidence="2">Uncharacterized protein</fullName>
    </submittedName>
</protein>
<accession>A0A081N0C1</accession>
<proteinExistence type="predicted"/>
<sequence>MLGIPANLIQQAENLTQRHNDDQVLRLRNGKIVVGEFKGTGLQKFKGMLVKLFWPPTSWKKEFLEARQASFEDVSKQEEQAFARALAGAISKRTTKPYTANSSKVVDIRQLLNESQTDRLRFDRIVANITDALTHPSEMITDPLDGAKQAADLAVENEQLCRVAQMQQLRSDVTEILSRAGVKKATIKQLDAALDDKTVKVALYNVACDYARRVYSPPQEWSESSPDSSHGEQHKAEPRTPSEEQEQAWKNKREMSDADRNNSFKFQSPTDLAVDQMLEQGDYIINPDDIPEGKHVAKKIKQLRKIKETWSEEAIKLLENGSPENIKKAILLEKANLHTKEHAKLQKAKAKAVHQTQTAYWSRTRLKAVKKVERLEDQGIKDNSHFPQKYRDLAAKRISRPLYYDNVQLPMEEAIDQTINMLKSAYPSLADKGNAFREEELRERLQRFLTNRQVEHVEVPTTMSSSTQTDEFEVPFTESQFPTYSATTQSKDDAEDNLSVPGESVYGESVYGESVYGKSVYGKSVSGESGIGMGTDNEFLTPPTSLTANNDKSSKQSNYSPWNMDPPPLDDKE</sequence>
<feature type="compositionally biased region" description="Polar residues" evidence="1">
    <location>
        <begin position="219"/>
        <end position="228"/>
    </location>
</feature>
<feature type="compositionally biased region" description="Basic and acidic residues" evidence="1">
    <location>
        <begin position="229"/>
        <end position="262"/>
    </location>
</feature>
<gene>
    <name evidence="2" type="ORF">GZ77_22500</name>
</gene>
<evidence type="ECO:0000313" key="2">
    <source>
        <dbReference type="EMBL" id="KEQ11894.1"/>
    </source>
</evidence>
<dbReference type="Proteomes" id="UP000028006">
    <property type="component" value="Unassembled WGS sequence"/>
</dbReference>